<proteinExistence type="predicted"/>
<evidence type="ECO:0000313" key="3">
    <source>
        <dbReference type="EMBL" id="KGQ08437.1"/>
    </source>
</evidence>
<feature type="region of interest" description="Disordered" evidence="1">
    <location>
        <begin position="136"/>
        <end position="158"/>
    </location>
</feature>
<evidence type="ECO:0000256" key="1">
    <source>
        <dbReference type="SAM" id="MobiDB-lite"/>
    </source>
</evidence>
<feature type="domain" description="2EXR" evidence="2">
    <location>
        <begin position="108"/>
        <end position="220"/>
    </location>
</feature>
<accession>A0A0A2VPZ6</accession>
<reference evidence="3 4" key="1">
    <citation type="submission" date="2012-10" db="EMBL/GenBank/DDBJ databases">
        <title>Genome sequencing and analysis of entomopathogenic fungi Beauveria bassiana D1-5.</title>
        <authorList>
            <person name="Li Q."/>
            <person name="Wang L."/>
            <person name="Zhang Z."/>
            <person name="Wang Q."/>
            <person name="Ren J."/>
            <person name="Wang M."/>
            <person name="Xu W."/>
            <person name="Wang J."/>
            <person name="Lu Y."/>
            <person name="Du Q."/>
            <person name="Sun Z."/>
        </authorList>
    </citation>
    <scope>NUCLEOTIDE SEQUENCE [LARGE SCALE GENOMIC DNA]</scope>
    <source>
        <strain evidence="3 4">D1-5</strain>
    </source>
</reference>
<organism evidence="3 4">
    <name type="scientific">Beauveria bassiana D1-5</name>
    <dbReference type="NCBI Taxonomy" id="1245745"/>
    <lineage>
        <taxon>Eukaryota</taxon>
        <taxon>Fungi</taxon>
        <taxon>Dikarya</taxon>
        <taxon>Ascomycota</taxon>
        <taxon>Pezizomycotina</taxon>
        <taxon>Sordariomycetes</taxon>
        <taxon>Hypocreomycetidae</taxon>
        <taxon>Hypocreales</taxon>
        <taxon>Cordycipitaceae</taxon>
        <taxon>Beauveria</taxon>
    </lineage>
</organism>
<evidence type="ECO:0000313" key="4">
    <source>
        <dbReference type="Proteomes" id="UP000030106"/>
    </source>
</evidence>
<dbReference type="OrthoDB" id="4861005at2759"/>
<protein>
    <recommendedName>
        <fullName evidence="2">2EXR domain-containing protein</fullName>
    </recommendedName>
</protein>
<sequence length="395" mass="45479">MQSFNNPPAAGIMQDDEPAPTGLVEGPRCESHLRNRLDWLPVIKYLEIHSDATAQPARGGFRAPLQPSKGYILMIKHRRRGFSAISPREPLRTALSSSQSLQAATVMFSLFPQLPIDIRRKIWLTTLGPMTITLTQADPPPAERLEQSESSPTPCLPEESRYVGKVSLPDGSCKLSFAVKPSAAYLACRESRDFLHYIFAEPVKPDGGLPSWFDLAIDTVRFHREHLVPLSRHPWFKQAQHLWIRIDHDAGEYLSSGCYHIPAFEDKNHRWLENNLASLKSITFEMVRVSGEGVWVREWFPVFETWFNHARWDPVSFSARVICYQSDTPEEEWLTPQNYLRVEKQVKERHFQRGFGVPNWKEMIDCERTRCLVYATDEELENPGEFLRKHQHFGA</sequence>
<comment type="caution">
    <text evidence="3">The sequence shown here is derived from an EMBL/GenBank/DDBJ whole genome shotgun (WGS) entry which is preliminary data.</text>
</comment>
<name>A0A0A2VPZ6_BEABA</name>
<gene>
    <name evidence="3" type="ORF">BBAD15_g6252</name>
</gene>
<dbReference type="AlphaFoldDB" id="A0A0A2VPZ6"/>
<dbReference type="Proteomes" id="UP000030106">
    <property type="component" value="Unassembled WGS sequence"/>
</dbReference>
<dbReference type="Pfam" id="PF20150">
    <property type="entry name" value="2EXR"/>
    <property type="match status" value="1"/>
</dbReference>
<evidence type="ECO:0000259" key="2">
    <source>
        <dbReference type="Pfam" id="PF20150"/>
    </source>
</evidence>
<feature type="region of interest" description="Disordered" evidence="1">
    <location>
        <begin position="1"/>
        <end position="26"/>
    </location>
</feature>
<dbReference type="EMBL" id="ANFO01000579">
    <property type="protein sequence ID" value="KGQ08437.1"/>
    <property type="molecule type" value="Genomic_DNA"/>
</dbReference>
<dbReference type="InterPro" id="IPR045518">
    <property type="entry name" value="2EXR"/>
</dbReference>
<dbReference type="HOGENOM" id="CLU_698263_0_0_1"/>